<feature type="transmembrane region" description="Helical" evidence="7">
    <location>
        <begin position="160"/>
        <end position="179"/>
    </location>
</feature>
<dbReference type="Proteomes" id="UP000824201">
    <property type="component" value="Unassembled WGS sequence"/>
</dbReference>
<keyword evidence="4 7" id="KW-0812">Transmembrane</keyword>
<dbReference type="GO" id="GO:0005886">
    <property type="term" value="C:plasma membrane"/>
    <property type="evidence" value="ECO:0007669"/>
    <property type="project" value="UniProtKB-SubCell"/>
</dbReference>
<feature type="transmembrane region" description="Helical" evidence="7">
    <location>
        <begin position="240"/>
        <end position="259"/>
    </location>
</feature>
<comment type="similarity">
    <text evidence="2">Belongs to the major facilitator superfamily.</text>
</comment>
<reference evidence="9" key="1">
    <citation type="submission" date="2020-10" db="EMBL/GenBank/DDBJ databases">
        <authorList>
            <person name="Gilroy R."/>
        </authorList>
    </citation>
    <scope>NUCLEOTIDE SEQUENCE</scope>
    <source>
        <strain evidence="9">ChiW13-3771</strain>
    </source>
</reference>
<comment type="subcellular location">
    <subcellularLocation>
        <location evidence="1">Cell membrane</location>
        <topology evidence="1">Multi-pass membrane protein</topology>
    </subcellularLocation>
</comment>
<dbReference type="Gene3D" id="1.20.1250.20">
    <property type="entry name" value="MFS general substrate transporter like domains"/>
    <property type="match status" value="1"/>
</dbReference>
<feature type="transmembrane region" description="Helical" evidence="7">
    <location>
        <begin position="128"/>
        <end position="148"/>
    </location>
</feature>
<dbReference type="Pfam" id="PF07690">
    <property type="entry name" value="MFS_1"/>
    <property type="match status" value="1"/>
</dbReference>
<keyword evidence="3" id="KW-0813">Transport</keyword>
<evidence type="ECO:0000256" key="7">
    <source>
        <dbReference type="SAM" id="Phobius"/>
    </source>
</evidence>
<dbReference type="InterPro" id="IPR051788">
    <property type="entry name" value="MFS_Transporter"/>
</dbReference>
<feature type="transmembrane region" description="Helical" evidence="7">
    <location>
        <begin position="362"/>
        <end position="382"/>
    </location>
</feature>
<evidence type="ECO:0000256" key="5">
    <source>
        <dbReference type="ARBA" id="ARBA00022989"/>
    </source>
</evidence>
<feature type="transmembrane region" description="Helical" evidence="7">
    <location>
        <begin position="67"/>
        <end position="86"/>
    </location>
</feature>
<dbReference type="AlphaFoldDB" id="A0A9D1EEJ4"/>
<keyword evidence="6 7" id="KW-0472">Membrane</keyword>
<evidence type="ECO:0000256" key="6">
    <source>
        <dbReference type="ARBA" id="ARBA00023136"/>
    </source>
</evidence>
<dbReference type="InterPro" id="IPR011701">
    <property type="entry name" value="MFS"/>
</dbReference>
<gene>
    <name evidence="9" type="ORF">IAC96_06655</name>
</gene>
<evidence type="ECO:0000256" key="1">
    <source>
        <dbReference type="ARBA" id="ARBA00004651"/>
    </source>
</evidence>
<dbReference type="PANTHER" id="PTHR23514">
    <property type="entry name" value="BYPASS OF STOP CODON PROTEIN 6"/>
    <property type="match status" value="1"/>
</dbReference>
<dbReference type="InterPro" id="IPR020846">
    <property type="entry name" value="MFS_dom"/>
</dbReference>
<evidence type="ECO:0000313" key="10">
    <source>
        <dbReference type="Proteomes" id="UP000824201"/>
    </source>
</evidence>
<organism evidence="9 10">
    <name type="scientific">Candidatus Fimimorpha faecalis</name>
    <dbReference type="NCBI Taxonomy" id="2840824"/>
    <lineage>
        <taxon>Bacteria</taxon>
        <taxon>Bacillati</taxon>
        <taxon>Bacillota</taxon>
        <taxon>Clostridia</taxon>
        <taxon>Eubacteriales</taxon>
        <taxon>Candidatus Fimimorpha</taxon>
    </lineage>
</organism>
<feature type="transmembrane region" description="Helical" evidence="7">
    <location>
        <begin position="200"/>
        <end position="220"/>
    </location>
</feature>
<dbReference type="SUPFAM" id="SSF103473">
    <property type="entry name" value="MFS general substrate transporter"/>
    <property type="match status" value="1"/>
</dbReference>
<feature type="domain" description="Major facilitator superfamily (MFS) profile" evidence="8">
    <location>
        <begin position="5"/>
        <end position="383"/>
    </location>
</feature>
<name>A0A9D1EEJ4_9FIRM</name>
<feature type="transmembrane region" description="Helical" evidence="7">
    <location>
        <begin position="92"/>
        <end position="116"/>
    </location>
</feature>
<dbReference type="GO" id="GO:0022857">
    <property type="term" value="F:transmembrane transporter activity"/>
    <property type="evidence" value="ECO:0007669"/>
    <property type="project" value="InterPro"/>
</dbReference>
<comment type="caution">
    <text evidence="9">The sequence shown here is derived from an EMBL/GenBank/DDBJ whole genome shotgun (WGS) entry which is preliminary data.</text>
</comment>
<evidence type="ECO:0000256" key="3">
    <source>
        <dbReference type="ARBA" id="ARBA00022448"/>
    </source>
</evidence>
<dbReference type="InterPro" id="IPR036259">
    <property type="entry name" value="MFS_trans_sf"/>
</dbReference>
<protein>
    <submittedName>
        <fullName evidence="9">MFS transporter</fullName>
    </submittedName>
</protein>
<dbReference type="PANTHER" id="PTHR23514:SF3">
    <property type="entry name" value="BYPASS OF STOP CODON PROTEIN 6"/>
    <property type="match status" value="1"/>
</dbReference>
<reference evidence="9" key="2">
    <citation type="journal article" date="2021" name="PeerJ">
        <title>Extensive microbial diversity within the chicken gut microbiome revealed by metagenomics and culture.</title>
        <authorList>
            <person name="Gilroy R."/>
            <person name="Ravi A."/>
            <person name="Getino M."/>
            <person name="Pursley I."/>
            <person name="Horton D.L."/>
            <person name="Alikhan N.F."/>
            <person name="Baker D."/>
            <person name="Gharbi K."/>
            <person name="Hall N."/>
            <person name="Watson M."/>
            <person name="Adriaenssens E.M."/>
            <person name="Foster-Nyarko E."/>
            <person name="Jarju S."/>
            <person name="Secka A."/>
            <person name="Antonio M."/>
            <person name="Oren A."/>
            <person name="Chaudhuri R.R."/>
            <person name="La Ragione R."/>
            <person name="Hildebrand F."/>
            <person name="Pallen M.J."/>
        </authorList>
    </citation>
    <scope>NUCLEOTIDE SEQUENCE</scope>
    <source>
        <strain evidence="9">ChiW13-3771</strain>
    </source>
</reference>
<feature type="transmembrane region" description="Helical" evidence="7">
    <location>
        <begin position="40"/>
        <end position="60"/>
    </location>
</feature>
<evidence type="ECO:0000313" key="9">
    <source>
        <dbReference type="EMBL" id="HIR88616.1"/>
    </source>
</evidence>
<evidence type="ECO:0000259" key="8">
    <source>
        <dbReference type="PROSITE" id="PS50850"/>
    </source>
</evidence>
<dbReference type="EMBL" id="DVHN01000073">
    <property type="protein sequence ID" value="HIR88616.1"/>
    <property type="molecule type" value="Genomic_DNA"/>
</dbReference>
<dbReference type="PROSITE" id="PS50850">
    <property type="entry name" value="MFS"/>
    <property type="match status" value="1"/>
</dbReference>
<evidence type="ECO:0000256" key="4">
    <source>
        <dbReference type="ARBA" id="ARBA00022692"/>
    </source>
</evidence>
<keyword evidence="5 7" id="KW-1133">Transmembrane helix</keyword>
<feature type="transmembrane region" description="Helical" evidence="7">
    <location>
        <begin position="335"/>
        <end position="356"/>
    </location>
</feature>
<sequence length="392" mass="42799">MATVLLIIIYIAFIGLGIPDSLFGTAWPAIYMEFNLPVSAANYVTFLISGGTIISSLLSARLINRYGTAKITAVSTTITAAALLGFSYSNGIFWLCLCAIPLGLGAGAIDSALNNYIALHYKAMHMNFLHCFYGIGVSLSPYLMSLALSVNANWRNGYRIIFWFQAGIAIVTIISIPLWKKVKHASSVQENSSVTLGFFQLIKMVRTVCLIFMGSCAMEYTCGGWGSTFLVNAKGVMVDTAAQMITFYYMGMALGRFLSGVFANKLTSWQLVRIGQMIVLAAIVLLLLPVPSFVSGIALFLIGLGNGPIFPNMLHLTPQNFGTDISQSVISIQMAASYFSIMLAPMLFGFIAQIIGVTLFPYYLMVLFLIMMAGTILLKWKIKNNAYSNFRS</sequence>
<evidence type="ECO:0000256" key="2">
    <source>
        <dbReference type="ARBA" id="ARBA00008335"/>
    </source>
</evidence>
<accession>A0A9D1EEJ4</accession>
<proteinExistence type="inferred from homology"/>